<dbReference type="HOGENOM" id="CLU_736460_0_0_1"/>
<evidence type="ECO:0000313" key="3">
    <source>
        <dbReference type="Proteomes" id="UP000006038"/>
    </source>
</evidence>
<evidence type="ECO:0000313" key="2">
    <source>
        <dbReference type="EnsemblPlants" id="OB12G26560.1"/>
    </source>
</evidence>
<evidence type="ECO:0000256" key="1">
    <source>
        <dbReference type="SAM" id="MobiDB-lite"/>
    </source>
</evidence>
<sequence>MDMVDMAGLSDPALEAFLADIGFGVAPVTEASAPAPSPRDQGTAEPAVDDVDDQDEAERRRRLRRRISNRESARRLSRGKGWHCSARCRLKRGYHGAHILQNSASASGESMAMGDGRRLSELLQEQQEPFLPCRRRLLGLAFRPRRAAVRKRPALGLGAAVFCGSAVRRALLASCFSCGARESFRRLRRAGGIASDCDDDDDEEVECARQLSPVSVLDMDMDMHSDEESSHVLGGRKPSSASRFQLCSLQFRLSFLDTGEEDESPSTSGKSSPPPPPEHGSPCLTLYEGGKNGQTETGEEYKKTRSSKLEEQVIISSWERIAGDISRIPMLVQLDLTGSARQWRRPREEEALQVGASIEAMIFEEMRVEAVHDMLL</sequence>
<feature type="region of interest" description="Disordered" evidence="1">
    <location>
        <begin position="29"/>
        <end position="64"/>
    </location>
</feature>
<dbReference type="Proteomes" id="UP000006038">
    <property type="component" value="Chromosome 12"/>
</dbReference>
<dbReference type="EnsemblPlants" id="OB12G26560.1">
    <property type="protein sequence ID" value="OB12G26560.1"/>
    <property type="gene ID" value="OB12G26560"/>
</dbReference>
<organism evidence="2">
    <name type="scientific">Oryza brachyantha</name>
    <name type="common">malo sina</name>
    <dbReference type="NCBI Taxonomy" id="4533"/>
    <lineage>
        <taxon>Eukaryota</taxon>
        <taxon>Viridiplantae</taxon>
        <taxon>Streptophyta</taxon>
        <taxon>Embryophyta</taxon>
        <taxon>Tracheophyta</taxon>
        <taxon>Spermatophyta</taxon>
        <taxon>Magnoliopsida</taxon>
        <taxon>Liliopsida</taxon>
        <taxon>Poales</taxon>
        <taxon>Poaceae</taxon>
        <taxon>BOP clade</taxon>
        <taxon>Oryzoideae</taxon>
        <taxon>Oryzeae</taxon>
        <taxon>Oryzinae</taxon>
        <taxon>Oryza</taxon>
    </lineage>
</organism>
<keyword evidence="3" id="KW-1185">Reference proteome</keyword>
<feature type="compositionally biased region" description="Acidic residues" evidence="1">
    <location>
        <begin position="47"/>
        <end position="56"/>
    </location>
</feature>
<proteinExistence type="predicted"/>
<protein>
    <recommendedName>
        <fullName evidence="4">BZIP domain-containing protein</fullName>
    </recommendedName>
</protein>
<dbReference type="PANTHER" id="PTHR36885">
    <property type="entry name" value="EXPRESSED PROTEIN"/>
    <property type="match status" value="1"/>
</dbReference>
<evidence type="ECO:0008006" key="4">
    <source>
        <dbReference type="Google" id="ProtNLM"/>
    </source>
</evidence>
<feature type="region of interest" description="Disordered" evidence="1">
    <location>
        <begin position="258"/>
        <end position="283"/>
    </location>
</feature>
<dbReference type="PANTHER" id="PTHR36885:SF6">
    <property type="entry name" value="DUF4378 DOMAIN-CONTAINING PROTEIN"/>
    <property type="match status" value="1"/>
</dbReference>
<name>J3NF98_ORYBR</name>
<accession>J3NF98</accession>
<reference evidence="2" key="1">
    <citation type="journal article" date="2013" name="Nat. Commun.">
        <title>Whole-genome sequencing of Oryza brachyantha reveals mechanisms underlying Oryza genome evolution.</title>
        <authorList>
            <person name="Chen J."/>
            <person name="Huang Q."/>
            <person name="Gao D."/>
            <person name="Wang J."/>
            <person name="Lang Y."/>
            <person name="Liu T."/>
            <person name="Li B."/>
            <person name="Bai Z."/>
            <person name="Luis Goicoechea J."/>
            <person name="Liang C."/>
            <person name="Chen C."/>
            <person name="Zhang W."/>
            <person name="Sun S."/>
            <person name="Liao Y."/>
            <person name="Zhang X."/>
            <person name="Yang L."/>
            <person name="Song C."/>
            <person name="Wang M."/>
            <person name="Shi J."/>
            <person name="Liu G."/>
            <person name="Liu J."/>
            <person name="Zhou H."/>
            <person name="Zhou W."/>
            <person name="Yu Q."/>
            <person name="An N."/>
            <person name="Chen Y."/>
            <person name="Cai Q."/>
            <person name="Wang B."/>
            <person name="Liu B."/>
            <person name="Min J."/>
            <person name="Huang Y."/>
            <person name="Wu H."/>
            <person name="Li Z."/>
            <person name="Zhang Y."/>
            <person name="Yin Y."/>
            <person name="Song W."/>
            <person name="Jiang J."/>
            <person name="Jackson S.A."/>
            <person name="Wing R.A."/>
            <person name="Wang J."/>
            <person name="Chen M."/>
        </authorList>
    </citation>
    <scope>NUCLEOTIDE SEQUENCE [LARGE SCALE GENOMIC DNA]</scope>
    <source>
        <strain evidence="2">cv. IRGC 101232</strain>
    </source>
</reference>
<dbReference type="AlphaFoldDB" id="J3NF98"/>
<dbReference type="eggNOG" id="ENOG502R48P">
    <property type="taxonomic scope" value="Eukaryota"/>
</dbReference>
<reference evidence="2" key="2">
    <citation type="submission" date="2013-04" db="UniProtKB">
        <authorList>
            <consortium name="EnsemblPlants"/>
        </authorList>
    </citation>
    <scope>IDENTIFICATION</scope>
</reference>
<dbReference type="Gramene" id="OB12G26560.1">
    <property type="protein sequence ID" value="OB12G26560.1"/>
    <property type="gene ID" value="OB12G26560"/>
</dbReference>